<keyword evidence="2" id="KW-1185">Reference proteome</keyword>
<proteinExistence type="predicted"/>
<dbReference type="Proteomes" id="UP000827517">
    <property type="component" value="Segment"/>
</dbReference>
<reference evidence="1" key="1">
    <citation type="submission" date="2021-07" db="EMBL/GenBank/DDBJ databases">
        <authorList>
            <person name="Roth S.J."/>
            <person name="Krukonis G.P."/>
            <person name="Delesalle V.A."/>
        </authorList>
    </citation>
    <scope>NUCLEOTIDE SEQUENCE</scope>
</reference>
<gene>
    <name evidence="1" type="primary">248</name>
    <name evidence="1" type="ORF">AH04_248</name>
</gene>
<evidence type="ECO:0000313" key="2">
    <source>
        <dbReference type="Proteomes" id="UP000827517"/>
    </source>
</evidence>
<dbReference type="KEGG" id="vg:77944126"/>
<dbReference type="RefSeq" id="YP_010668002.1">
    <property type="nucleotide sequence ID" value="NC_070952.1"/>
</dbReference>
<dbReference type="GeneID" id="77944126"/>
<dbReference type="EMBL" id="MZ501267">
    <property type="protein sequence ID" value="QZA70721.1"/>
    <property type="molecule type" value="Genomic_DNA"/>
</dbReference>
<sequence length="372" mass="42425">MKEPQVHEIAFVDDNHYNLYLFCRHLQANVVNPERFAVEKQEYRDRYKVSIGNQLFYVAADSLNKLWLELDKGSVKIYEILKNKIFDEQEMQWNPGIDLSGQEFPIDEGDEFYSLIGLDYLNVESRIKGMMTGTATTITEVAHILNKEMAAVALNTDIVKDFDGIVTFRTEPGKDFNVELCFDKIKPVDPANQAIEIQRTPVTPEDLKTYFPDAGEKIQSRLAHVNSLVKSLFESKRIAESEILTKYAAGLINGALVPTFLDLNVNYVIFGGRDDWSSPGKDTPNNLACFKYLDEEIEKIFEMLENIPLEEGVEVWSMDIDTFAIFGRKDNKVVTPALQGYVENLLLPFSQGFEKILTQRLSLLDTPHIFKA</sequence>
<name>A0AAE7X135_9CAUD</name>
<protein>
    <submittedName>
        <fullName evidence="1">Uncharacterized protein</fullName>
    </submittedName>
</protein>
<accession>A0AAE7X135</accession>
<evidence type="ECO:0000313" key="1">
    <source>
        <dbReference type="EMBL" id="QZA70721.1"/>
    </source>
</evidence>
<organism evidence="1 2">
    <name type="scientific">Erwinia phage AH04</name>
    <dbReference type="NCBI Taxonomy" id="2869569"/>
    <lineage>
        <taxon>Viruses</taxon>
        <taxon>Duplodnaviria</taxon>
        <taxon>Heunggongvirae</taxon>
        <taxon>Uroviricota</taxon>
        <taxon>Caudoviricetes</taxon>
        <taxon>Chimalliviridae</taxon>
        <taxon>Meadowvirus</taxon>
        <taxon>Meadowvirus AH04</taxon>
    </lineage>
</organism>